<proteinExistence type="predicted"/>
<dbReference type="EMBL" id="JABTTQ020000011">
    <property type="protein sequence ID" value="KAK6146582.1"/>
    <property type="molecule type" value="Genomic_DNA"/>
</dbReference>
<dbReference type="CDD" id="cd01650">
    <property type="entry name" value="RT_nLTR_like"/>
    <property type="match status" value="1"/>
</dbReference>
<dbReference type="SUPFAM" id="SSF56219">
    <property type="entry name" value="DNase I-like"/>
    <property type="match status" value="1"/>
</dbReference>
<dbReference type="Pfam" id="PF00078">
    <property type="entry name" value="RVT_1"/>
    <property type="match status" value="1"/>
</dbReference>
<comment type="caution">
    <text evidence="2">The sequence shown here is derived from an EMBL/GenBank/DDBJ whole genome shotgun (WGS) entry which is preliminary data.</text>
</comment>
<gene>
    <name evidence="2" type="ORF">DH2020_020451</name>
</gene>
<feature type="domain" description="Reverse transcriptase" evidence="1">
    <location>
        <begin position="477"/>
        <end position="747"/>
    </location>
</feature>
<organism evidence="2 3">
    <name type="scientific">Rehmannia glutinosa</name>
    <name type="common">Chinese foxglove</name>
    <dbReference type="NCBI Taxonomy" id="99300"/>
    <lineage>
        <taxon>Eukaryota</taxon>
        <taxon>Viridiplantae</taxon>
        <taxon>Streptophyta</taxon>
        <taxon>Embryophyta</taxon>
        <taxon>Tracheophyta</taxon>
        <taxon>Spermatophyta</taxon>
        <taxon>Magnoliopsida</taxon>
        <taxon>eudicotyledons</taxon>
        <taxon>Gunneridae</taxon>
        <taxon>Pentapetalae</taxon>
        <taxon>asterids</taxon>
        <taxon>lamiids</taxon>
        <taxon>Lamiales</taxon>
        <taxon>Orobanchaceae</taxon>
        <taxon>Rehmannieae</taxon>
        <taxon>Rehmannia</taxon>
    </lineage>
</organism>
<accession>A0ABR0WG86</accession>
<protein>
    <recommendedName>
        <fullName evidence="1">Reverse transcriptase domain-containing protein</fullName>
    </recommendedName>
</protein>
<sequence>MNILSWNCRGLGNPRTIRELRELIRIKSPHLVFLCETKSNHSSIDKLKNSLNLHGISVESNGRSGGLALLWRKNIQVSLRVFSSHFIDVNCTTSNTTVRITGVYGEPNVSRRRNFWNFFKSISSADPSPWVCFGDFNEVLSQSNYLDGLPDDGKLIVSVKLSTTAAFPTWASEARILPGNASRSTLSHNKLASTVVLVMALSTRSSPGTLSTISLLFPPTTKPSLSNSTLPPPHHYRQRRKLPWRFEACWVKSKECEKIIKDSWIANPNSLPNKIKECSENLHNWSRTEVGCLTKRISKVKNHIATLKKKVITEEIKREIHEQSKLYDFLLEQNDIKWKQRAKQHWYKEGDRNTSYFHRFASIRRDINHISYLKDSNGQAHSDDPSIERIIRDYFENIFASSYPSNSDLQPVLKRIRPRVTASMNTQMTQPYSANEVRKALKEMHPFKSPGPDGMSPVFYQKFWHIVGNDVTNTVLNFLNNLDISHISNFTHIVLIPKLKKADILTQFRPISLCNVVYKLASKCIANRIQYFLPDIISESQSAFIPGRLITDNILLAYETHHFMRSKTSSSRGLMSVKLDMSKAFDRVEWPFLLAVLKALGFDDAVIHLIHLCISSTAFSFLLNGKEFGNLTPHRGIRQGDPLSPYLFIFCSEVFSCLLQDLQLSGKIHGVSVCKQAPHISHLFFADDTLLFGHATVDEARHLKYAIRLYEKVSGQQINIVKSGVYFSPNTKPDTINSILQILGMIQVDSHGKYLGLPSVIGKSKRDVFACIKDRVWTRIEGWKEKQLSQAGKEIIIKSVIQSIPTFVMSCFKLPDSLLDDLQKMTAAYWWGSSTDQKKLHWISWDTLSVSKPKGGFGFRNLRAFNMAMLSKQAWRLLTTPFSLLARVFKAKYYPDCDFMHASLGPRPSWSWRSIFEAKPLLRLGARRLIRSGTSTRIWIDPWIPGSSSFYPRTPPNTLHENALVSSLIDEATKNWNVALIKRIFSPDDVKDILSISLPTTSCCDLWSWHLNKNGKHSVRTAYHAWLESDSSPLRSPPGASSSNGPNPLWKRLWKLNIQPKIKNFLWRLQPKAIATSRI</sequence>
<evidence type="ECO:0000313" key="3">
    <source>
        <dbReference type="Proteomes" id="UP001318860"/>
    </source>
</evidence>
<evidence type="ECO:0000259" key="1">
    <source>
        <dbReference type="PROSITE" id="PS50878"/>
    </source>
</evidence>
<reference evidence="2 3" key="1">
    <citation type="journal article" date="2021" name="Comput. Struct. Biotechnol. J.">
        <title>De novo genome assembly of the potent medicinal plant Rehmannia glutinosa using nanopore technology.</title>
        <authorList>
            <person name="Ma L."/>
            <person name="Dong C."/>
            <person name="Song C."/>
            <person name="Wang X."/>
            <person name="Zheng X."/>
            <person name="Niu Y."/>
            <person name="Chen S."/>
            <person name="Feng W."/>
        </authorList>
    </citation>
    <scope>NUCLEOTIDE SEQUENCE [LARGE SCALE GENOMIC DNA]</scope>
    <source>
        <strain evidence="2">DH-2019</strain>
    </source>
</reference>
<dbReference type="Proteomes" id="UP001318860">
    <property type="component" value="Unassembled WGS sequence"/>
</dbReference>
<evidence type="ECO:0000313" key="2">
    <source>
        <dbReference type="EMBL" id="KAK6146582.1"/>
    </source>
</evidence>
<name>A0ABR0WG86_REHGL</name>
<dbReference type="InterPro" id="IPR005135">
    <property type="entry name" value="Endo/exonuclease/phosphatase"/>
</dbReference>
<dbReference type="Pfam" id="PF03372">
    <property type="entry name" value="Exo_endo_phos"/>
    <property type="match status" value="1"/>
</dbReference>
<dbReference type="PANTHER" id="PTHR33116:SF86">
    <property type="entry name" value="REVERSE TRANSCRIPTASE DOMAIN-CONTAINING PROTEIN"/>
    <property type="match status" value="1"/>
</dbReference>
<dbReference type="PANTHER" id="PTHR33116">
    <property type="entry name" value="REVERSE TRANSCRIPTASE ZINC-BINDING DOMAIN-CONTAINING PROTEIN-RELATED-RELATED"/>
    <property type="match status" value="1"/>
</dbReference>
<dbReference type="PROSITE" id="PS50878">
    <property type="entry name" value="RT_POL"/>
    <property type="match status" value="1"/>
</dbReference>
<dbReference type="InterPro" id="IPR036691">
    <property type="entry name" value="Endo/exonu/phosph_ase_sf"/>
</dbReference>
<keyword evidence="3" id="KW-1185">Reference proteome</keyword>
<dbReference type="InterPro" id="IPR000477">
    <property type="entry name" value="RT_dom"/>
</dbReference>
<dbReference type="Gene3D" id="3.60.10.10">
    <property type="entry name" value="Endonuclease/exonuclease/phosphatase"/>
    <property type="match status" value="1"/>
</dbReference>